<keyword evidence="1" id="KW-0812">Transmembrane</keyword>
<keyword evidence="1" id="KW-1133">Transmembrane helix</keyword>
<gene>
    <name evidence="2" type="ORF">ACFFP0_30010</name>
</gene>
<keyword evidence="3" id="KW-1185">Reference proteome</keyword>
<accession>A0ABV6AR44</accession>
<dbReference type="RefSeq" id="WP_377265892.1">
    <property type="nucleotide sequence ID" value="NZ_JBHMAA010000050.1"/>
</dbReference>
<dbReference type="Proteomes" id="UP001589692">
    <property type="component" value="Unassembled WGS sequence"/>
</dbReference>
<reference evidence="2 3" key="1">
    <citation type="submission" date="2024-09" db="EMBL/GenBank/DDBJ databases">
        <authorList>
            <person name="Sun Q."/>
            <person name="Mori K."/>
        </authorList>
    </citation>
    <scope>NUCLEOTIDE SEQUENCE [LARGE SCALE GENOMIC DNA]</scope>
    <source>
        <strain evidence="2 3">TBRC 4938</strain>
    </source>
</reference>
<proteinExistence type="predicted"/>
<evidence type="ECO:0000256" key="1">
    <source>
        <dbReference type="SAM" id="Phobius"/>
    </source>
</evidence>
<organism evidence="2 3">
    <name type="scientific">Rhizobium puerariae</name>
    <dbReference type="NCBI Taxonomy" id="1585791"/>
    <lineage>
        <taxon>Bacteria</taxon>
        <taxon>Pseudomonadati</taxon>
        <taxon>Pseudomonadota</taxon>
        <taxon>Alphaproteobacteria</taxon>
        <taxon>Hyphomicrobiales</taxon>
        <taxon>Rhizobiaceae</taxon>
        <taxon>Rhizobium/Agrobacterium group</taxon>
        <taxon>Rhizobium</taxon>
    </lineage>
</organism>
<dbReference type="EMBL" id="JBHMAA010000050">
    <property type="protein sequence ID" value="MFB9953091.1"/>
    <property type="molecule type" value="Genomic_DNA"/>
</dbReference>
<comment type="caution">
    <text evidence="2">The sequence shown here is derived from an EMBL/GenBank/DDBJ whole genome shotgun (WGS) entry which is preliminary data.</text>
</comment>
<feature type="transmembrane region" description="Helical" evidence="1">
    <location>
        <begin position="20"/>
        <end position="39"/>
    </location>
</feature>
<protein>
    <recommendedName>
        <fullName evidence="4">EamA family transporter</fullName>
    </recommendedName>
</protein>
<sequence length="48" mass="5063">MPIALVAVTGYVFFEEMPEIRVVIVILVAAGSGLARTAACTQGNVNRN</sequence>
<evidence type="ECO:0000313" key="3">
    <source>
        <dbReference type="Proteomes" id="UP001589692"/>
    </source>
</evidence>
<keyword evidence="1" id="KW-0472">Membrane</keyword>
<evidence type="ECO:0000313" key="2">
    <source>
        <dbReference type="EMBL" id="MFB9953091.1"/>
    </source>
</evidence>
<evidence type="ECO:0008006" key="4">
    <source>
        <dbReference type="Google" id="ProtNLM"/>
    </source>
</evidence>
<name>A0ABV6AR44_9HYPH</name>